<keyword evidence="3" id="KW-1185">Reference proteome</keyword>
<dbReference type="SUPFAM" id="SSF55136">
    <property type="entry name" value="Probable bacterial effector-binding domain"/>
    <property type="match status" value="1"/>
</dbReference>
<organism evidence="2 3">
    <name type="scientific">[Clostridium] methylpentosum DSM 5476</name>
    <dbReference type="NCBI Taxonomy" id="537013"/>
    <lineage>
        <taxon>Bacteria</taxon>
        <taxon>Bacillati</taxon>
        <taxon>Bacillota</taxon>
        <taxon>Clostridia</taxon>
        <taxon>Eubacteriales</taxon>
        <taxon>Oscillospiraceae</taxon>
        <taxon>Oscillospiraceae incertae sedis</taxon>
    </lineage>
</organism>
<accession>C0EAB1</accession>
<protein>
    <submittedName>
        <fullName evidence="2">Transcriptional regulator, effector binding domain protein</fullName>
    </submittedName>
</protein>
<dbReference type="PANTHER" id="PTHR36444">
    <property type="entry name" value="TRANSCRIPTIONAL REGULATOR PROTEIN YOBU-RELATED"/>
    <property type="match status" value="1"/>
</dbReference>
<dbReference type="InterPro" id="IPR010499">
    <property type="entry name" value="AraC_E-bd"/>
</dbReference>
<reference evidence="2 3" key="2">
    <citation type="submission" date="2009-02" db="EMBL/GenBank/DDBJ databases">
        <title>Draft genome sequence of Clostridium methylpentosum (DSM 5476).</title>
        <authorList>
            <person name="Sudarsanam P."/>
            <person name="Ley R."/>
            <person name="Guruge J."/>
            <person name="Turnbaugh P.J."/>
            <person name="Mahowald M."/>
            <person name="Liep D."/>
            <person name="Gordon J."/>
        </authorList>
    </citation>
    <scope>NUCLEOTIDE SEQUENCE [LARGE SCALE GENOMIC DNA]</scope>
    <source>
        <strain evidence="2 3">DSM 5476</strain>
    </source>
</reference>
<name>C0EAB1_9FIRM</name>
<evidence type="ECO:0000313" key="2">
    <source>
        <dbReference type="EMBL" id="EEG31551.1"/>
    </source>
</evidence>
<sequence>MMNYQIVQLQAKKVAGLKIRTNNQSKTMGREIGALWQKFYNGAFSSIPGQVTGYGIGLYTNYASDQSGDYDMFACCEVTEEAVIPEQFETAVIPVGSYAEFVVHGDVQRDVAAFWEELWQMPLNRSFTGDFEEYRCTDSMENARIHIFIALKDAPKGETENGSYS</sequence>
<dbReference type="HOGENOM" id="CLU_106591_1_0_9"/>
<dbReference type="Pfam" id="PF14526">
    <property type="entry name" value="Cass2"/>
    <property type="match status" value="1"/>
</dbReference>
<dbReference type="Gene3D" id="3.20.80.10">
    <property type="entry name" value="Regulatory factor, effector binding domain"/>
    <property type="match status" value="1"/>
</dbReference>
<proteinExistence type="predicted"/>
<dbReference type="eggNOG" id="COG3708">
    <property type="taxonomic scope" value="Bacteria"/>
</dbReference>
<dbReference type="EMBL" id="ACEC01000031">
    <property type="protein sequence ID" value="EEG31551.1"/>
    <property type="molecule type" value="Genomic_DNA"/>
</dbReference>
<dbReference type="SMART" id="SM00871">
    <property type="entry name" value="AraC_E_bind"/>
    <property type="match status" value="1"/>
</dbReference>
<gene>
    <name evidence="2" type="ORF">CLOSTMETH_00765</name>
</gene>
<comment type="caution">
    <text evidence="2">The sequence shown here is derived from an EMBL/GenBank/DDBJ whole genome shotgun (WGS) entry which is preliminary data.</text>
</comment>
<dbReference type="InterPro" id="IPR011256">
    <property type="entry name" value="Reg_factor_effector_dom_sf"/>
</dbReference>
<feature type="domain" description="AraC effector-binding" evidence="1">
    <location>
        <begin position="2"/>
        <end position="152"/>
    </location>
</feature>
<dbReference type="InterPro" id="IPR029441">
    <property type="entry name" value="Cass2"/>
</dbReference>
<dbReference type="STRING" id="537013.CLOSTMETH_00765"/>
<evidence type="ECO:0000259" key="1">
    <source>
        <dbReference type="SMART" id="SM00871"/>
    </source>
</evidence>
<evidence type="ECO:0000313" key="3">
    <source>
        <dbReference type="Proteomes" id="UP000003340"/>
    </source>
</evidence>
<dbReference type="PANTHER" id="PTHR36444:SF2">
    <property type="entry name" value="TRANSCRIPTIONAL REGULATOR PROTEIN YOBU-RELATED"/>
    <property type="match status" value="1"/>
</dbReference>
<dbReference type="InterPro" id="IPR053182">
    <property type="entry name" value="YobU-like_regulator"/>
</dbReference>
<dbReference type="Proteomes" id="UP000003340">
    <property type="component" value="Unassembled WGS sequence"/>
</dbReference>
<reference evidence="2 3" key="1">
    <citation type="submission" date="2009-01" db="EMBL/GenBank/DDBJ databases">
        <authorList>
            <person name="Fulton L."/>
            <person name="Clifton S."/>
            <person name="Fulton B."/>
            <person name="Xu J."/>
            <person name="Minx P."/>
            <person name="Pepin K.H."/>
            <person name="Johnson M."/>
            <person name="Bhonagiri V."/>
            <person name="Nash W.E."/>
            <person name="Mardis E.R."/>
            <person name="Wilson R.K."/>
        </authorList>
    </citation>
    <scope>NUCLEOTIDE SEQUENCE [LARGE SCALE GENOMIC DNA]</scope>
    <source>
        <strain evidence="2 3">DSM 5476</strain>
    </source>
</reference>
<dbReference type="AlphaFoldDB" id="C0EAB1"/>